<comment type="caution">
    <text evidence="11">The sequence shown here is derived from an EMBL/GenBank/DDBJ whole genome shotgun (WGS) entry which is preliminary data.</text>
</comment>
<feature type="domain" description="ABC transmembrane type-1" evidence="10">
    <location>
        <begin position="21"/>
        <end position="303"/>
    </location>
</feature>
<reference evidence="11 12" key="1">
    <citation type="submission" date="2024-04" db="EMBL/GenBank/DDBJ databases">
        <title>Novel species of the genus Ideonella isolated from streams.</title>
        <authorList>
            <person name="Lu H."/>
        </authorList>
    </citation>
    <scope>NUCLEOTIDE SEQUENCE [LARGE SCALE GENOMIC DNA]</scope>
    <source>
        <strain evidence="11 12">LYT19W</strain>
    </source>
</reference>
<comment type="subcellular location">
    <subcellularLocation>
        <location evidence="1">Cell membrane</location>
        <topology evidence="1">Multi-pass membrane protein</topology>
    </subcellularLocation>
</comment>
<evidence type="ECO:0000313" key="11">
    <source>
        <dbReference type="EMBL" id="MEK8048039.1"/>
    </source>
</evidence>
<evidence type="ECO:0000313" key="12">
    <source>
        <dbReference type="Proteomes" id="UP001379945"/>
    </source>
</evidence>
<keyword evidence="12" id="KW-1185">Reference proteome</keyword>
<feature type="transmembrane region" description="Helical" evidence="8">
    <location>
        <begin position="247"/>
        <end position="268"/>
    </location>
</feature>
<dbReference type="PANTHER" id="PTHR43394">
    <property type="entry name" value="ATP-DEPENDENT PERMEASE MDL1, MITOCHONDRIAL"/>
    <property type="match status" value="1"/>
</dbReference>
<dbReference type="InterPro" id="IPR003439">
    <property type="entry name" value="ABC_transporter-like_ATP-bd"/>
</dbReference>
<evidence type="ECO:0000256" key="4">
    <source>
        <dbReference type="ARBA" id="ARBA00022741"/>
    </source>
</evidence>
<dbReference type="Pfam" id="PF00664">
    <property type="entry name" value="ABC_membrane"/>
    <property type="match status" value="1"/>
</dbReference>
<dbReference type="SUPFAM" id="SSF90123">
    <property type="entry name" value="ABC transporter transmembrane region"/>
    <property type="match status" value="1"/>
</dbReference>
<accession>A0ABU9C834</accession>
<evidence type="ECO:0000259" key="9">
    <source>
        <dbReference type="PROSITE" id="PS50893"/>
    </source>
</evidence>
<keyword evidence="7 8" id="KW-0472">Membrane</keyword>
<proteinExistence type="predicted"/>
<name>A0ABU9C834_9BURK</name>
<sequence length="583" mass="63520">MTLTRLILNFVQRHRSAYASAALMLFGIALLTVWLPRQIGHMVDGLVTHQLVGAALWRELGLLLGAGVLIYLLRVGWRLKLFAAAYRMGVELRESLYARLSLQGPRFFQTRRTGDLMALATNDVDAVEMASGEAMLAGFDGSLTLLLVVGTMAFGVDWRLALVALLPFPFMAVAFWWISRQVHDRSKEALERFGDLNDHVQETISGVRTLRALGLEDRSSQRFAELAGAAADAGFQAQRWEARYEPAVGIALAVAMGASLGLGGWLVWHDELTVGQLTSFGLYLGQLIWPMFAAGWVLSLWERGRAAWGRLSQVLDEPLAIDNDGTVAHVTPGEISLRNISFAYPGSTQPALDDLSITLPAGGTLGVVGPTGAGKSTLVRLLLRQWQPAQGQIEWGGVPLADHTLQALRSAMAWVPQEPIMFSATVGENIALAKPGASQAEIEAVARLAAVHDDIQRLPQGYATPVGERGVTLSGGQRQRVAIARALLTDAPLLLLDDALSAVDTETEHRILSHLREQRVGRTVIVISHRLSALADADRIAVLRQGRLTELGTHDELLARGTDHSWYAHEWRVQQLKASLDAD</sequence>
<dbReference type="SMART" id="SM00382">
    <property type="entry name" value="AAA"/>
    <property type="match status" value="1"/>
</dbReference>
<dbReference type="InterPro" id="IPR039421">
    <property type="entry name" value="Type_1_exporter"/>
</dbReference>
<dbReference type="RefSeq" id="WP_341400354.1">
    <property type="nucleotide sequence ID" value="NZ_JBBUTI010000013.1"/>
</dbReference>
<dbReference type="InterPro" id="IPR027417">
    <property type="entry name" value="P-loop_NTPase"/>
</dbReference>
<evidence type="ECO:0000256" key="3">
    <source>
        <dbReference type="ARBA" id="ARBA00022692"/>
    </source>
</evidence>
<feature type="transmembrane region" description="Helical" evidence="8">
    <location>
        <begin position="134"/>
        <end position="154"/>
    </location>
</feature>
<feature type="transmembrane region" description="Helical" evidence="8">
    <location>
        <begin position="160"/>
        <end position="178"/>
    </location>
</feature>
<keyword evidence="2" id="KW-1003">Cell membrane</keyword>
<evidence type="ECO:0000256" key="2">
    <source>
        <dbReference type="ARBA" id="ARBA00022475"/>
    </source>
</evidence>
<keyword evidence="5" id="KW-0067">ATP-binding</keyword>
<dbReference type="InterPro" id="IPR003593">
    <property type="entry name" value="AAA+_ATPase"/>
</dbReference>
<dbReference type="PROSITE" id="PS50929">
    <property type="entry name" value="ABC_TM1F"/>
    <property type="match status" value="1"/>
</dbReference>
<evidence type="ECO:0000256" key="1">
    <source>
        <dbReference type="ARBA" id="ARBA00004651"/>
    </source>
</evidence>
<evidence type="ECO:0000256" key="8">
    <source>
        <dbReference type="SAM" id="Phobius"/>
    </source>
</evidence>
<dbReference type="Pfam" id="PF00005">
    <property type="entry name" value="ABC_tran"/>
    <property type="match status" value="1"/>
</dbReference>
<keyword evidence="4" id="KW-0547">Nucleotide-binding</keyword>
<dbReference type="PROSITE" id="PS00211">
    <property type="entry name" value="ABC_TRANSPORTER_1"/>
    <property type="match status" value="1"/>
</dbReference>
<evidence type="ECO:0000256" key="6">
    <source>
        <dbReference type="ARBA" id="ARBA00022989"/>
    </source>
</evidence>
<dbReference type="CDD" id="cd18541">
    <property type="entry name" value="ABC_6TM_TmrB_like"/>
    <property type="match status" value="1"/>
</dbReference>
<dbReference type="InterPro" id="IPR036640">
    <property type="entry name" value="ABC1_TM_sf"/>
</dbReference>
<dbReference type="Proteomes" id="UP001379945">
    <property type="component" value="Unassembled WGS sequence"/>
</dbReference>
<protein>
    <submittedName>
        <fullName evidence="11">ABC transporter transmembrane domain-containing protein</fullName>
    </submittedName>
</protein>
<organism evidence="11 12">
    <name type="scientific">Ideonella margarita</name>
    <dbReference type="NCBI Taxonomy" id="2984191"/>
    <lineage>
        <taxon>Bacteria</taxon>
        <taxon>Pseudomonadati</taxon>
        <taxon>Pseudomonadota</taxon>
        <taxon>Betaproteobacteria</taxon>
        <taxon>Burkholderiales</taxon>
        <taxon>Sphaerotilaceae</taxon>
        <taxon>Ideonella</taxon>
    </lineage>
</organism>
<keyword evidence="6 8" id="KW-1133">Transmembrane helix</keyword>
<evidence type="ECO:0000256" key="7">
    <source>
        <dbReference type="ARBA" id="ARBA00023136"/>
    </source>
</evidence>
<dbReference type="SUPFAM" id="SSF52540">
    <property type="entry name" value="P-loop containing nucleoside triphosphate hydrolases"/>
    <property type="match status" value="1"/>
</dbReference>
<evidence type="ECO:0000256" key="5">
    <source>
        <dbReference type="ARBA" id="ARBA00022840"/>
    </source>
</evidence>
<dbReference type="PROSITE" id="PS50893">
    <property type="entry name" value="ABC_TRANSPORTER_2"/>
    <property type="match status" value="1"/>
</dbReference>
<feature type="domain" description="ABC transporter" evidence="9">
    <location>
        <begin position="335"/>
        <end position="570"/>
    </location>
</feature>
<dbReference type="InterPro" id="IPR017871">
    <property type="entry name" value="ABC_transporter-like_CS"/>
</dbReference>
<feature type="transmembrane region" description="Helical" evidence="8">
    <location>
        <begin position="280"/>
        <end position="301"/>
    </location>
</feature>
<dbReference type="PANTHER" id="PTHR43394:SF1">
    <property type="entry name" value="ATP-BINDING CASSETTE SUB-FAMILY B MEMBER 10, MITOCHONDRIAL"/>
    <property type="match status" value="1"/>
</dbReference>
<feature type="transmembrane region" description="Helical" evidence="8">
    <location>
        <begin position="55"/>
        <end position="73"/>
    </location>
</feature>
<dbReference type="Gene3D" id="3.40.50.300">
    <property type="entry name" value="P-loop containing nucleotide triphosphate hydrolases"/>
    <property type="match status" value="1"/>
</dbReference>
<dbReference type="InterPro" id="IPR011527">
    <property type="entry name" value="ABC1_TM_dom"/>
</dbReference>
<gene>
    <name evidence="11" type="ORF">AACH00_16890</name>
</gene>
<evidence type="ECO:0000259" key="10">
    <source>
        <dbReference type="PROSITE" id="PS50929"/>
    </source>
</evidence>
<keyword evidence="3 8" id="KW-0812">Transmembrane</keyword>
<dbReference type="EMBL" id="JBBUTI010000013">
    <property type="protein sequence ID" value="MEK8048039.1"/>
    <property type="molecule type" value="Genomic_DNA"/>
</dbReference>
<feature type="transmembrane region" description="Helical" evidence="8">
    <location>
        <begin position="16"/>
        <end position="35"/>
    </location>
</feature>
<dbReference type="Gene3D" id="1.20.1560.10">
    <property type="entry name" value="ABC transporter type 1, transmembrane domain"/>
    <property type="match status" value="1"/>
</dbReference>